<name>A0ABN7W127_GIGMA</name>
<comment type="caution">
    <text evidence="1">The sequence shown here is derived from an EMBL/GenBank/DDBJ whole genome shotgun (WGS) entry which is preliminary data.</text>
</comment>
<accession>A0ABN7W127</accession>
<dbReference type="EMBL" id="CAJVQB010027597">
    <property type="protein sequence ID" value="CAG8810810.1"/>
    <property type="molecule type" value="Genomic_DNA"/>
</dbReference>
<proteinExistence type="predicted"/>
<evidence type="ECO:0000313" key="2">
    <source>
        <dbReference type="Proteomes" id="UP000789901"/>
    </source>
</evidence>
<organism evidence="1 2">
    <name type="scientific">Gigaspora margarita</name>
    <dbReference type="NCBI Taxonomy" id="4874"/>
    <lineage>
        <taxon>Eukaryota</taxon>
        <taxon>Fungi</taxon>
        <taxon>Fungi incertae sedis</taxon>
        <taxon>Mucoromycota</taxon>
        <taxon>Glomeromycotina</taxon>
        <taxon>Glomeromycetes</taxon>
        <taxon>Diversisporales</taxon>
        <taxon>Gigasporaceae</taxon>
        <taxon>Gigaspora</taxon>
    </lineage>
</organism>
<dbReference type="Proteomes" id="UP000789901">
    <property type="component" value="Unassembled WGS sequence"/>
</dbReference>
<sequence>MSTIEFSPVQEFDGTYKFVGKVEGIEEIEEVEKIREVEEVTEIEEEEENDFDFESQNKMENNFIVNSGAYQELQTNATFCNWNYVNNEFDVLHNNNNVEFNVSSNVLCDITQNKYEYNNVEDAESNQYGELQE</sequence>
<evidence type="ECO:0000313" key="1">
    <source>
        <dbReference type="EMBL" id="CAG8810810.1"/>
    </source>
</evidence>
<reference evidence="1 2" key="1">
    <citation type="submission" date="2021-06" db="EMBL/GenBank/DDBJ databases">
        <authorList>
            <person name="Kallberg Y."/>
            <person name="Tangrot J."/>
            <person name="Rosling A."/>
        </authorList>
    </citation>
    <scope>NUCLEOTIDE SEQUENCE [LARGE SCALE GENOMIC DNA]</scope>
    <source>
        <strain evidence="1 2">120-4 pot B 10/14</strain>
    </source>
</reference>
<keyword evidence="2" id="KW-1185">Reference proteome</keyword>
<feature type="non-terminal residue" evidence="1">
    <location>
        <position position="133"/>
    </location>
</feature>
<protein>
    <submittedName>
        <fullName evidence="1">9849_t:CDS:1</fullName>
    </submittedName>
</protein>
<gene>
    <name evidence="1" type="ORF">GMARGA_LOCUS25183</name>
</gene>